<evidence type="ECO:0000256" key="1">
    <source>
        <dbReference type="SAM" id="MobiDB-lite"/>
    </source>
</evidence>
<protein>
    <submittedName>
        <fullName evidence="2">Uncharacterized protein</fullName>
    </submittedName>
</protein>
<evidence type="ECO:0000313" key="2">
    <source>
        <dbReference type="EMBL" id="KAF3130159.1"/>
    </source>
</evidence>
<feature type="region of interest" description="Disordered" evidence="1">
    <location>
        <begin position="1"/>
        <end position="58"/>
    </location>
</feature>
<feature type="region of interest" description="Disordered" evidence="1">
    <location>
        <begin position="397"/>
        <end position="459"/>
    </location>
</feature>
<feature type="compositionally biased region" description="Acidic residues" evidence="1">
    <location>
        <begin position="260"/>
        <end position="269"/>
    </location>
</feature>
<name>A0A7C8JKX0_ORBOL</name>
<gene>
    <name evidence="2" type="ORF">TWF703_008325</name>
</gene>
<accession>A0A7C8JKX0</accession>
<feature type="compositionally biased region" description="Basic and acidic residues" evidence="1">
    <location>
        <begin position="345"/>
        <end position="360"/>
    </location>
</feature>
<evidence type="ECO:0000313" key="3">
    <source>
        <dbReference type="Proteomes" id="UP000480548"/>
    </source>
</evidence>
<organism evidence="2 3">
    <name type="scientific">Orbilia oligospora</name>
    <name type="common">Nematode-trapping fungus</name>
    <name type="synonym">Arthrobotrys oligospora</name>
    <dbReference type="NCBI Taxonomy" id="2813651"/>
    <lineage>
        <taxon>Eukaryota</taxon>
        <taxon>Fungi</taxon>
        <taxon>Dikarya</taxon>
        <taxon>Ascomycota</taxon>
        <taxon>Pezizomycotina</taxon>
        <taxon>Orbiliomycetes</taxon>
        <taxon>Orbiliales</taxon>
        <taxon>Orbiliaceae</taxon>
        <taxon>Orbilia</taxon>
    </lineage>
</organism>
<feature type="compositionally biased region" description="Polar residues" evidence="1">
    <location>
        <begin position="23"/>
        <end position="33"/>
    </location>
</feature>
<feature type="region of interest" description="Disordered" evidence="1">
    <location>
        <begin position="182"/>
        <end position="382"/>
    </location>
</feature>
<dbReference type="Proteomes" id="UP000480548">
    <property type="component" value="Unassembled WGS sequence"/>
</dbReference>
<dbReference type="AlphaFoldDB" id="A0A7C8JKX0"/>
<feature type="compositionally biased region" description="Polar residues" evidence="1">
    <location>
        <begin position="312"/>
        <end position="327"/>
    </location>
</feature>
<proteinExistence type="predicted"/>
<feature type="compositionally biased region" description="Polar residues" evidence="1">
    <location>
        <begin position="292"/>
        <end position="303"/>
    </location>
</feature>
<comment type="caution">
    <text evidence="2">The sequence shown here is derived from an EMBL/GenBank/DDBJ whole genome shotgun (WGS) entry which is preliminary data.</text>
</comment>
<sequence length="524" mass="58134">MPELPTSRSAKKRRLRKDLQIVSPPSVNRTTKNNYDHPKIPYVGSSVSPSRPSTTASSAHDILSTQIYDLFNQLDEFRDSLSKAYDAERKARQEAYEATQRQLAGMQDFLQGMAQDYVRMKRRERMGILELGLFGASGVVSSGKRELSGELGDSMVDDHVGGAGDVYMEDIDDSQSVELGLDESSTTLDRRVQPSVSVETGAEGEREEAGLVEEEEEELETEDDSLPIARARQRRHVSQTISPTIPPQHPHDGSTTESDTPVDDIESESEPISVEALKRSLQLGTRVKKIQKQYTADSRSSEGISRRGAQQRGVTDANQFSQYSVPPNQEEEDDETYRESPITTPEREAQPTEQQLREISVELGYGITSPRKQRPQRKTAQVGNYYDWDRYVTGGVVSTPAQNKDKGKEPLNSSPTKQTRKGGRSSDSSPGLEIVESRVVGGRGKHGKRLSVDLGESSGEMDAEMESIGAEYWLESRLCGKNFGNKRRFEAQEPQLSSEIPAKIPTSGNAKRRRVKVLTIPGKA</sequence>
<reference evidence="2 3" key="1">
    <citation type="submission" date="2019-06" db="EMBL/GenBank/DDBJ databases">
        <authorList>
            <person name="Palmer J.M."/>
        </authorList>
    </citation>
    <scope>NUCLEOTIDE SEQUENCE [LARGE SCALE GENOMIC DNA]</scope>
    <source>
        <strain evidence="2 3">TWF703</strain>
    </source>
</reference>
<feature type="compositionally biased region" description="Low complexity" evidence="1">
    <location>
        <begin position="45"/>
        <end position="58"/>
    </location>
</feature>
<dbReference type="EMBL" id="WIQZ01000056">
    <property type="protein sequence ID" value="KAF3130159.1"/>
    <property type="molecule type" value="Genomic_DNA"/>
</dbReference>
<feature type="region of interest" description="Disordered" evidence="1">
    <location>
        <begin position="491"/>
        <end position="511"/>
    </location>
</feature>
<feature type="compositionally biased region" description="Acidic residues" evidence="1">
    <location>
        <begin position="210"/>
        <end position="225"/>
    </location>
</feature>